<dbReference type="Gene3D" id="3.30.1330.40">
    <property type="entry name" value="RutC-like"/>
    <property type="match status" value="1"/>
</dbReference>
<dbReference type="CDD" id="cd00448">
    <property type="entry name" value="YjgF_YER057c_UK114_family"/>
    <property type="match status" value="1"/>
</dbReference>
<dbReference type="PANTHER" id="PTHR11803:SF39">
    <property type="entry name" value="2-IMINOBUTANOATE_2-IMINOPROPANOATE DEAMINASE"/>
    <property type="match status" value="1"/>
</dbReference>
<gene>
    <name evidence="2" type="ORF">ATJ93_4623</name>
</gene>
<dbReference type="GO" id="GO:0019239">
    <property type="term" value="F:deaminase activity"/>
    <property type="evidence" value="ECO:0007669"/>
    <property type="project" value="TreeGrafter"/>
</dbReference>
<dbReference type="Proteomes" id="UP000283805">
    <property type="component" value="Unassembled WGS sequence"/>
</dbReference>
<reference evidence="2 3" key="1">
    <citation type="submission" date="2018-09" db="EMBL/GenBank/DDBJ databases">
        <title>Genomic Encyclopedia of Archaeal and Bacterial Type Strains, Phase II (KMG-II): from individual species to whole genera.</title>
        <authorList>
            <person name="Goeker M."/>
        </authorList>
    </citation>
    <scope>NUCLEOTIDE SEQUENCE [LARGE SCALE GENOMIC DNA]</scope>
    <source>
        <strain evidence="2 3">DSM 13151</strain>
    </source>
</reference>
<organism evidence="2 3">
    <name type="scientific">Halopiger aswanensis</name>
    <dbReference type="NCBI Taxonomy" id="148449"/>
    <lineage>
        <taxon>Archaea</taxon>
        <taxon>Methanobacteriati</taxon>
        <taxon>Methanobacteriota</taxon>
        <taxon>Stenosarchaea group</taxon>
        <taxon>Halobacteria</taxon>
        <taxon>Halobacteriales</taxon>
        <taxon>Natrialbaceae</taxon>
        <taxon>Halopiger</taxon>
    </lineage>
</organism>
<dbReference type="RefSeq" id="WP_120246893.1">
    <property type="nucleotide sequence ID" value="NZ_RAPO01000009.1"/>
</dbReference>
<name>A0A3R7FSR7_9EURY</name>
<dbReference type="GO" id="GO:0005829">
    <property type="term" value="C:cytosol"/>
    <property type="evidence" value="ECO:0007669"/>
    <property type="project" value="TreeGrafter"/>
</dbReference>
<dbReference type="InterPro" id="IPR019897">
    <property type="entry name" value="RidA_CS"/>
</dbReference>
<comment type="caution">
    <text evidence="2">The sequence shown here is derived from an EMBL/GenBank/DDBJ whole genome shotgun (WGS) entry which is preliminary data.</text>
</comment>
<sequence length="125" mass="13554">MEEIVTENAPDAIGPYSQGIKDGNRLYVSGQGPVDPETGEVVSEDISEQTEQTLENIAAILEAGGASLDDVLKANVYVTDMDDYDDVNEVYAEYMTDPYPARAAVEVSRLPIEIGVEIEVTARVQ</sequence>
<dbReference type="PROSITE" id="PS01094">
    <property type="entry name" value="UPF0076"/>
    <property type="match status" value="1"/>
</dbReference>
<dbReference type="AlphaFoldDB" id="A0A3R7FSR7"/>
<evidence type="ECO:0000313" key="3">
    <source>
        <dbReference type="Proteomes" id="UP000283805"/>
    </source>
</evidence>
<protein>
    <submittedName>
        <fullName evidence="2">Endoribonuclease L-PSP</fullName>
    </submittedName>
</protein>
<keyword evidence="3" id="KW-1185">Reference proteome</keyword>
<dbReference type="InterPro" id="IPR006056">
    <property type="entry name" value="RidA"/>
</dbReference>
<dbReference type="InterPro" id="IPR006175">
    <property type="entry name" value="YjgF/YER057c/UK114"/>
</dbReference>
<evidence type="ECO:0000256" key="1">
    <source>
        <dbReference type="ARBA" id="ARBA00010552"/>
    </source>
</evidence>
<dbReference type="PANTHER" id="PTHR11803">
    <property type="entry name" value="2-IMINOBUTANOATE/2-IMINOPROPANOATE DEAMINASE RIDA"/>
    <property type="match status" value="1"/>
</dbReference>
<comment type="similarity">
    <text evidence="1">Belongs to the RutC family.</text>
</comment>
<dbReference type="EMBL" id="RAPO01000009">
    <property type="protein sequence ID" value="RKD86294.1"/>
    <property type="molecule type" value="Genomic_DNA"/>
</dbReference>
<evidence type="ECO:0000313" key="2">
    <source>
        <dbReference type="EMBL" id="RKD86294.1"/>
    </source>
</evidence>
<dbReference type="Pfam" id="PF01042">
    <property type="entry name" value="Ribonuc_L-PSP"/>
    <property type="match status" value="1"/>
</dbReference>
<dbReference type="NCBIfam" id="TIGR00004">
    <property type="entry name" value="Rid family detoxifying hydrolase"/>
    <property type="match status" value="1"/>
</dbReference>
<accession>A0A3R7FSR7</accession>
<dbReference type="OrthoDB" id="371655at2157"/>
<dbReference type="InterPro" id="IPR035959">
    <property type="entry name" value="RutC-like_sf"/>
</dbReference>
<proteinExistence type="inferred from homology"/>
<dbReference type="SUPFAM" id="SSF55298">
    <property type="entry name" value="YjgF-like"/>
    <property type="match status" value="1"/>
</dbReference>
<dbReference type="FunFam" id="3.30.1330.40:FF:000001">
    <property type="entry name" value="L-PSP family endoribonuclease"/>
    <property type="match status" value="1"/>
</dbReference>